<name>A0A0D2WXM7_CAPO3</name>
<dbReference type="PANTHER" id="PTHR13143">
    <property type="entry name" value="TETRATRICOPEPTIDE REPEAT PROTEIN 19"/>
    <property type="match status" value="1"/>
</dbReference>
<evidence type="ECO:0000256" key="3">
    <source>
        <dbReference type="ARBA" id="ARBA00022737"/>
    </source>
</evidence>
<evidence type="ECO:0000256" key="2">
    <source>
        <dbReference type="ARBA" id="ARBA00008219"/>
    </source>
</evidence>
<dbReference type="STRING" id="595528.A0A0D2WXM7"/>
<keyword evidence="8" id="KW-0812">Transmembrane</keyword>
<evidence type="ECO:0000256" key="1">
    <source>
        <dbReference type="ARBA" id="ARBA00004173"/>
    </source>
</evidence>
<dbReference type="Gene3D" id="1.25.40.10">
    <property type="entry name" value="Tetratricopeptide repeat domain"/>
    <property type="match status" value="2"/>
</dbReference>
<protein>
    <recommendedName>
        <fullName evidence="11">MalT-like TPR region domain-containing protein</fullName>
    </recommendedName>
</protein>
<comment type="similarity">
    <text evidence="2">Belongs to the TTC19 family.</text>
</comment>
<feature type="region of interest" description="Disordered" evidence="7">
    <location>
        <begin position="403"/>
        <end position="447"/>
    </location>
</feature>
<evidence type="ECO:0000256" key="7">
    <source>
        <dbReference type="SAM" id="MobiDB-lite"/>
    </source>
</evidence>
<gene>
    <name evidence="9" type="ORF">CAOG_008054</name>
</gene>
<accession>A0A0D2WXM7</accession>
<dbReference type="GO" id="GO:0005743">
    <property type="term" value="C:mitochondrial inner membrane"/>
    <property type="evidence" value="ECO:0007669"/>
    <property type="project" value="TreeGrafter"/>
</dbReference>
<dbReference type="InterPro" id="IPR040395">
    <property type="entry name" value="TTC19"/>
</dbReference>
<dbReference type="eggNOG" id="KOG1840">
    <property type="taxonomic scope" value="Eukaryota"/>
</dbReference>
<dbReference type="AlphaFoldDB" id="A0A0D2WXM7"/>
<organism evidence="9 10">
    <name type="scientific">Capsaspora owczarzaki (strain ATCC 30864)</name>
    <dbReference type="NCBI Taxonomy" id="595528"/>
    <lineage>
        <taxon>Eukaryota</taxon>
        <taxon>Filasterea</taxon>
        <taxon>Capsaspora</taxon>
    </lineage>
</organism>
<keyword evidence="3" id="KW-0677">Repeat</keyword>
<feature type="transmembrane region" description="Helical" evidence="8">
    <location>
        <begin position="109"/>
        <end position="128"/>
    </location>
</feature>
<feature type="compositionally biased region" description="Low complexity" evidence="7">
    <location>
        <begin position="218"/>
        <end position="230"/>
    </location>
</feature>
<dbReference type="OrthoDB" id="5986190at2759"/>
<keyword evidence="8" id="KW-1133">Transmembrane helix</keyword>
<dbReference type="GO" id="GO:0034551">
    <property type="term" value="P:mitochondrial respiratory chain complex III assembly"/>
    <property type="evidence" value="ECO:0007669"/>
    <property type="project" value="InterPro"/>
</dbReference>
<reference evidence="10" key="1">
    <citation type="submission" date="2011-02" db="EMBL/GenBank/DDBJ databases">
        <title>The Genome Sequence of Capsaspora owczarzaki ATCC 30864.</title>
        <authorList>
            <person name="Russ C."/>
            <person name="Cuomo C."/>
            <person name="Burger G."/>
            <person name="Gray M.W."/>
            <person name="Holland P.W.H."/>
            <person name="King N."/>
            <person name="Lang F.B.F."/>
            <person name="Roger A.J."/>
            <person name="Ruiz-Trillo I."/>
            <person name="Young S.K."/>
            <person name="Zeng Q."/>
            <person name="Gargeya S."/>
            <person name="Alvarado L."/>
            <person name="Berlin A."/>
            <person name="Chapman S.B."/>
            <person name="Chen Z."/>
            <person name="Freedman E."/>
            <person name="Gellesch M."/>
            <person name="Goldberg J."/>
            <person name="Griggs A."/>
            <person name="Gujja S."/>
            <person name="Heilman E."/>
            <person name="Heiman D."/>
            <person name="Howarth C."/>
            <person name="Mehta T."/>
            <person name="Neiman D."/>
            <person name="Pearson M."/>
            <person name="Roberts A."/>
            <person name="Saif S."/>
            <person name="Shea T."/>
            <person name="Shenoy N."/>
            <person name="Sisk P."/>
            <person name="Stolte C."/>
            <person name="Sykes S."/>
            <person name="White J."/>
            <person name="Yandava C."/>
            <person name="Haas B."/>
            <person name="Nusbaum C."/>
            <person name="Birren B."/>
        </authorList>
    </citation>
    <scope>NUCLEOTIDE SEQUENCE</scope>
    <source>
        <strain evidence="10">ATCC 30864</strain>
    </source>
</reference>
<keyword evidence="6" id="KW-0496">Mitochondrion</keyword>
<evidence type="ECO:0008006" key="11">
    <source>
        <dbReference type="Google" id="ProtNLM"/>
    </source>
</evidence>
<dbReference type="Proteomes" id="UP000008743">
    <property type="component" value="Unassembled WGS sequence"/>
</dbReference>
<evidence type="ECO:0000256" key="5">
    <source>
        <dbReference type="ARBA" id="ARBA00022946"/>
    </source>
</evidence>
<dbReference type="PANTHER" id="PTHR13143:SF6">
    <property type="entry name" value="TETRATRICOPEPTIDE REPEAT PROTEIN 19, MITOCHONDRIAL"/>
    <property type="match status" value="1"/>
</dbReference>
<evidence type="ECO:0000256" key="4">
    <source>
        <dbReference type="ARBA" id="ARBA00022803"/>
    </source>
</evidence>
<dbReference type="InterPro" id="IPR011990">
    <property type="entry name" value="TPR-like_helical_dom_sf"/>
</dbReference>
<keyword evidence="4" id="KW-0802">TPR repeat</keyword>
<feature type="region of interest" description="Disordered" evidence="7">
    <location>
        <begin position="200"/>
        <end position="230"/>
    </location>
</feature>
<keyword evidence="10" id="KW-1185">Reference proteome</keyword>
<evidence type="ECO:0000313" key="9">
    <source>
        <dbReference type="EMBL" id="KJE97995.1"/>
    </source>
</evidence>
<dbReference type="SUPFAM" id="SSF48452">
    <property type="entry name" value="TPR-like"/>
    <property type="match status" value="2"/>
</dbReference>
<evidence type="ECO:0000256" key="8">
    <source>
        <dbReference type="SAM" id="Phobius"/>
    </source>
</evidence>
<dbReference type="InParanoid" id="A0A0D2WXM7"/>
<proteinExistence type="inferred from homology"/>
<sequence length="620" mass="66750">MRQQLVVFVSEAGLANILARHHSASTPASNTNNNNNSSNSDSLNLTPADVVVEVVNGPDNLLVSVADIHAAAALASLLLAEGVRSNRLASTSESDTQIAEASSQGSGRLALGVAALIIGTIAILAIIPESIYRALPLLWIGLVVVAFLKLAQEPLKVMASLSSHVLPLLHRQALMQANVSLLRPHLLGCRHIHLGARTNTSTSVLPTPTAHHHHRRYSSSSSASSSSSSTSSSVFSSKSGRVAIAGILGVATAAGALELYKHFYGPTDGLTATARSLVLKSKLAQNAGDPQRALSLLQDAEKLTNAEAVGYPYITDTLANLHLLLHNLDDAERYFRITMRARIARGVPPTSDEMIEISIKLATIYEMQSKPELAEVGYHWAAATMGAQREHLAEEVLRQQRREAYQQAHQADAKLDDNRTAMTPSPSSSSSSSPPPPPPATKATKAVHTRWGIDGPDADMSLENFNYPLLAMALEHLGRFYAQNGVNEPALELLQESLRIVRRKMGPNHEQVGAILATITTVQHELRDDVAAKRTALAALEFARQPAGRRMLHVALFNLATVQLALEGLSPAIVAMLIEADNAAPNDYERTTLRGSIFPMLKQHPTLRGQLPWLQRPPTN</sequence>
<keyword evidence="8" id="KW-0472">Membrane</keyword>
<evidence type="ECO:0000256" key="6">
    <source>
        <dbReference type="ARBA" id="ARBA00023128"/>
    </source>
</evidence>
<comment type="subcellular location">
    <subcellularLocation>
        <location evidence="1">Mitochondrion</location>
    </subcellularLocation>
</comment>
<dbReference type="Pfam" id="PF13424">
    <property type="entry name" value="TPR_12"/>
    <property type="match status" value="1"/>
</dbReference>
<evidence type="ECO:0000313" key="10">
    <source>
        <dbReference type="Proteomes" id="UP000008743"/>
    </source>
</evidence>
<dbReference type="EMBL" id="KE346376">
    <property type="protein sequence ID" value="KJE97995.1"/>
    <property type="molecule type" value="Genomic_DNA"/>
</dbReference>
<keyword evidence="5" id="KW-0809">Transit peptide</keyword>
<dbReference type="PhylomeDB" id="A0A0D2WXM7"/>